<keyword evidence="2" id="KW-1185">Reference proteome</keyword>
<dbReference type="Proteomes" id="UP001244872">
    <property type="component" value="Unassembled WGS sequence"/>
</dbReference>
<evidence type="ECO:0000313" key="1">
    <source>
        <dbReference type="EMBL" id="MDR9879182.1"/>
    </source>
</evidence>
<organism evidence="1 2">
    <name type="scientific">Pseudomonas allii</name>
    <dbReference type="NCBI Taxonomy" id="2740531"/>
    <lineage>
        <taxon>Bacteria</taxon>
        <taxon>Pseudomonadati</taxon>
        <taxon>Pseudomonadota</taxon>
        <taxon>Gammaproteobacteria</taxon>
        <taxon>Pseudomonadales</taxon>
        <taxon>Pseudomonadaceae</taxon>
        <taxon>Pseudomonas</taxon>
    </lineage>
</organism>
<proteinExistence type="predicted"/>
<reference evidence="1" key="1">
    <citation type="submission" date="2023-07" db="EMBL/GenBank/DDBJ databases">
        <title>Bioagumentation of soil contaminated with hydrocarbons using Pseudomonas poae 7b strain.</title>
        <authorList>
            <person name="Kumor A."/>
        </authorList>
    </citation>
    <scope>NUCLEOTIDE SEQUENCE</scope>
    <source>
        <strain evidence="1">7b</strain>
    </source>
</reference>
<sequence length="65" mass="7094">MWLPAGREEGGFCARAAESGLILQPLGKFCHCVSLPPVVIIGYTAQTLAQIRYHGRLLTQWLIAA</sequence>
<name>A0ACC6LLU3_9PSED</name>
<dbReference type="EMBL" id="JAVLRO010000017">
    <property type="protein sequence ID" value="MDR9879182.1"/>
    <property type="molecule type" value="Genomic_DNA"/>
</dbReference>
<gene>
    <name evidence="1" type="ORF">RJC98_28715</name>
</gene>
<comment type="caution">
    <text evidence="1">The sequence shown here is derived from an EMBL/GenBank/DDBJ whole genome shotgun (WGS) entry which is preliminary data.</text>
</comment>
<accession>A0ACC6LLU3</accession>
<protein>
    <submittedName>
        <fullName evidence="1">Uncharacterized protein</fullName>
    </submittedName>
</protein>
<evidence type="ECO:0000313" key="2">
    <source>
        <dbReference type="Proteomes" id="UP001244872"/>
    </source>
</evidence>